<dbReference type="RefSeq" id="WP_053994714.1">
    <property type="nucleotide sequence ID" value="NZ_CP065643.1"/>
</dbReference>
<gene>
    <name evidence="1" type="ORF">ADM90_09455</name>
</gene>
<dbReference type="OrthoDB" id="9799970at2"/>
<organism evidence="1 2">
    <name type="scientific">Lysinibacillus macroides</name>
    <dbReference type="NCBI Taxonomy" id="33935"/>
    <lineage>
        <taxon>Bacteria</taxon>
        <taxon>Bacillati</taxon>
        <taxon>Bacillota</taxon>
        <taxon>Bacilli</taxon>
        <taxon>Bacillales</taxon>
        <taxon>Bacillaceae</taxon>
        <taxon>Lysinibacillus</taxon>
    </lineage>
</organism>
<dbReference type="PATRIC" id="fig|33935.3.peg.1389"/>
<comment type="caution">
    <text evidence="1">The sequence shown here is derived from an EMBL/GenBank/DDBJ whole genome shotgun (WGS) entry which is preliminary data.</text>
</comment>
<evidence type="ECO:0000313" key="2">
    <source>
        <dbReference type="Proteomes" id="UP000037977"/>
    </source>
</evidence>
<accession>A0A0M9DML8</accession>
<name>A0A0M9DML8_9BACI</name>
<dbReference type="EMBL" id="LGCI01000005">
    <property type="protein sequence ID" value="KOY83470.1"/>
    <property type="molecule type" value="Genomic_DNA"/>
</dbReference>
<dbReference type="AlphaFoldDB" id="A0A0M9DML8"/>
<keyword evidence="2" id="KW-1185">Reference proteome</keyword>
<evidence type="ECO:0008006" key="3">
    <source>
        <dbReference type="Google" id="ProtNLM"/>
    </source>
</evidence>
<dbReference type="Proteomes" id="UP000037977">
    <property type="component" value="Unassembled WGS sequence"/>
</dbReference>
<proteinExistence type="predicted"/>
<protein>
    <recommendedName>
        <fullName evidence="3">Helix-turn-helix domain-containing protein</fullName>
    </recommendedName>
</protein>
<sequence>MSAGKTDISEIIVNTAAIAKMLNLTETRIRQLIEVGVISRAGEEEDIMKFTIKETKEAIRDYIEQAIDKKVIDKSWLNKFDKSEMTRGDFEVLEIIISQ</sequence>
<reference evidence="1 2" key="1">
    <citation type="submission" date="2015-07" db="EMBL/GenBank/DDBJ databases">
        <title>Genome sequencing project for genomic taxonomy and phylogenomics of Bacillus-like bacteria.</title>
        <authorList>
            <person name="Liu B."/>
            <person name="Wang J."/>
            <person name="Zhu Y."/>
            <person name="Liu G."/>
            <person name="Chen Q."/>
            <person name="Chen Z."/>
            <person name="Che J."/>
            <person name="Ge C."/>
            <person name="Shi H."/>
            <person name="Pan Z."/>
            <person name="Liu X."/>
        </authorList>
    </citation>
    <scope>NUCLEOTIDE SEQUENCE [LARGE SCALE GENOMIC DNA]</scope>
    <source>
        <strain evidence="1 2">DSM 54</strain>
    </source>
</reference>
<evidence type="ECO:0000313" key="1">
    <source>
        <dbReference type="EMBL" id="KOY83470.1"/>
    </source>
</evidence>